<evidence type="ECO:0000256" key="7">
    <source>
        <dbReference type="ARBA" id="ARBA00022946"/>
    </source>
</evidence>
<evidence type="ECO:0000313" key="19">
    <source>
        <dbReference type="Proteomes" id="UP000661435"/>
    </source>
</evidence>
<evidence type="ECO:0000256" key="10">
    <source>
        <dbReference type="ARBA" id="ARBA00023315"/>
    </source>
</evidence>
<dbReference type="AlphaFoldDB" id="A0A8J6JHG9"/>
<feature type="domain" description="Thiolase N-terminal" evidence="16">
    <location>
        <begin position="6"/>
        <end position="253"/>
    </location>
</feature>
<dbReference type="InterPro" id="IPR020610">
    <property type="entry name" value="Thiolase_AS"/>
</dbReference>
<evidence type="ECO:0000256" key="2">
    <source>
        <dbReference type="ARBA" id="ARBA00004496"/>
    </source>
</evidence>
<evidence type="ECO:0000256" key="8">
    <source>
        <dbReference type="ARBA" id="ARBA00023098"/>
    </source>
</evidence>
<evidence type="ECO:0000256" key="5">
    <source>
        <dbReference type="ARBA" id="ARBA00022679"/>
    </source>
</evidence>
<dbReference type="Pfam" id="PF00108">
    <property type="entry name" value="Thiolase_N"/>
    <property type="match status" value="1"/>
</dbReference>
<dbReference type="InterPro" id="IPR016039">
    <property type="entry name" value="Thiolase-like"/>
</dbReference>
<evidence type="ECO:0000256" key="3">
    <source>
        <dbReference type="ARBA" id="ARBA00005189"/>
    </source>
</evidence>
<dbReference type="InterPro" id="IPR020615">
    <property type="entry name" value="Thiolase_acyl_enz_int_AS"/>
</dbReference>
<evidence type="ECO:0000256" key="4">
    <source>
        <dbReference type="ARBA" id="ARBA00010982"/>
    </source>
</evidence>
<dbReference type="GO" id="GO:0010124">
    <property type="term" value="P:phenylacetate catabolic process"/>
    <property type="evidence" value="ECO:0007669"/>
    <property type="project" value="TreeGrafter"/>
</dbReference>
<keyword evidence="7" id="KW-0809">Transit peptide</keyword>
<evidence type="ECO:0000256" key="9">
    <source>
        <dbReference type="ARBA" id="ARBA00023140"/>
    </source>
</evidence>
<dbReference type="NCBIfam" id="TIGR01930">
    <property type="entry name" value="AcCoA-C-Actrans"/>
    <property type="match status" value="1"/>
</dbReference>
<evidence type="ECO:0000313" key="18">
    <source>
        <dbReference type="EMBL" id="MBC5734325.1"/>
    </source>
</evidence>
<dbReference type="Gene3D" id="3.40.47.10">
    <property type="match status" value="2"/>
</dbReference>
<evidence type="ECO:0000256" key="11">
    <source>
        <dbReference type="ARBA" id="ARBA00024073"/>
    </source>
</evidence>
<dbReference type="InterPro" id="IPR002155">
    <property type="entry name" value="Thiolase"/>
</dbReference>
<organism evidence="18 19">
    <name type="scientific">Lawsonibacter hominis</name>
    <dbReference type="NCBI Taxonomy" id="2763053"/>
    <lineage>
        <taxon>Bacteria</taxon>
        <taxon>Bacillati</taxon>
        <taxon>Bacillota</taxon>
        <taxon>Clostridia</taxon>
        <taxon>Eubacteriales</taxon>
        <taxon>Oscillospiraceae</taxon>
        <taxon>Lawsonibacter</taxon>
    </lineage>
</organism>
<evidence type="ECO:0000259" key="17">
    <source>
        <dbReference type="Pfam" id="PF02803"/>
    </source>
</evidence>
<evidence type="ECO:0000256" key="14">
    <source>
        <dbReference type="PIRSR" id="PIRSR000429-1"/>
    </source>
</evidence>
<dbReference type="PANTHER" id="PTHR43853:SF8">
    <property type="entry name" value="3-KETOACYL-COA THIOLASE, PEROXISOMAL"/>
    <property type="match status" value="1"/>
</dbReference>
<reference evidence="18" key="1">
    <citation type="submission" date="2020-08" db="EMBL/GenBank/DDBJ databases">
        <title>Genome public.</title>
        <authorList>
            <person name="Liu C."/>
            <person name="Sun Q."/>
        </authorList>
    </citation>
    <scope>NUCLEOTIDE SEQUENCE</scope>
    <source>
        <strain evidence="18">NSJ-51</strain>
    </source>
</reference>
<dbReference type="SUPFAM" id="SSF53901">
    <property type="entry name" value="Thiolase-like"/>
    <property type="match status" value="2"/>
</dbReference>
<feature type="active site" description="Proton acceptor" evidence="14">
    <location>
        <position position="340"/>
    </location>
</feature>
<gene>
    <name evidence="18" type="ORF">H8S57_11385</name>
</gene>
<dbReference type="Pfam" id="PF02803">
    <property type="entry name" value="Thiolase_C"/>
    <property type="match status" value="1"/>
</dbReference>
<name>A0A8J6JHG9_9FIRM</name>
<evidence type="ECO:0000256" key="6">
    <source>
        <dbReference type="ARBA" id="ARBA00022832"/>
    </source>
</evidence>
<dbReference type="GO" id="GO:0006635">
    <property type="term" value="P:fatty acid beta-oxidation"/>
    <property type="evidence" value="ECO:0007669"/>
    <property type="project" value="TreeGrafter"/>
</dbReference>
<keyword evidence="6" id="KW-0276">Fatty acid metabolism</keyword>
<protein>
    <recommendedName>
        <fullName evidence="12">Acetyl-CoA acetyltransferase</fullName>
        <ecNumber evidence="11">2.3.1.16</ecNumber>
    </recommendedName>
</protein>
<comment type="subcellular location">
    <subcellularLocation>
        <location evidence="2">Cytoplasm</location>
    </subcellularLocation>
    <subcellularLocation>
        <location evidence="1">Peroxisome</location>
    </subcellularLocation>
</comment>
<comment type="similarity">
    <text evidence="4 15">Belongs to the thiolase-like superfamily. Thiolase family.</text>
</comment>
<feature type="active site" description="Acyl-thioester intermediate" evidence="14">
    <location>
        <position position="95"/>
    </location>
</feature>
<evidence type="ECO:0000256" key="13">
    <source>
        <dbReference type="ARBA" id="ARBA00051550"/>
    </source>
</evidence>
<dbReference type="GO" id="GO:0003985">
    <property type="term" value="F:acetyl-CoA C-acetyltransferase activity"/>
    <property type="evidence" value="ECO:0007669"/>
    <property type="project" value="UniProtKB-EC"/>
</dbReference>
<keyword evidence="5 15" id="KW-0808">Transferase</keyword>
<proteinExistence type="inferred from homology"/>
<keyword evidence="19" id="KW-1185">Reference proteome</keyword>
<feature type="domain" description="Thiolase C-terminal" evidence="17">
    <location>
        <begin position="262"/>
        <end position="382"/>
    </location>
</feature>
<dbReference type="RefSeq" id="WP_186908214.1">
    <property type="nucleotide sequence ID" value="NZ_JACOPP010000016.1"/>
</dbReference>
<dbReference type="PIRSF" id="PIRSF000429">
    <property type="entry name" value="Ac-CoA_Ac_transf"/>
    <property type="match status" value="1"/>
</dbReference>
<comment type="caution">
    <text evidence="18">The sequence shown here is derived from an EMBL/GenBank/DDBJ whole genome shotgun (WGS) entry which is preliminary data.</text>
</comment>
<dbReference type="PROSITE" id="PS00737">
    <property type="entry name" value="THIOLASE_2"/>
    <property type="match status" value="1"/>
</dbReference>
<dbReference type="FunFam" id="3.40.47.10:FF:000010">
    <property type="entry name" value="Acetyl-CoA acetyltransferase (Thiolase)"/>
    <property type="match status" value="1"/>
</dbReference>
<dbReference type="InterPro" id="IPR020613">
    <property type="entry name" value="Thiolase_CS"/>
</dbReference>
<dbReference type="InterPro" id="IPR020616">
    <property type="entry name" value="Thiolase_N"/>
</dbReference>
<comment type="catalytic activity">
    <reaction evidence="13">
        <text>2 acetyl-CoA = acetoacetyl-CoA + CoA</text>
        <dbReference type="Rhea" id="RHEA:21036"/>
        <dbReference type="ChEBI" id="CHEBI:57286"/>
        <dbReference type="ChEBI" id="CHEBI:57287"/>
        <dbReference type="ChEBI" id="CHEBI:57288"/>
        <dbReference type="EC" id="2.3.1.9"/>
    </reaction>
</comment>
<keyword evidence="9" id="KW-0576">Peroxisome</keyword>
<dbReference type="EC" id="2.3.1.16" evidence="11"/>
<evidence type="ECO:0000256" key="12">
    <source>
        <dbReference type="ARBA" id="ARBA00044137"/>
    </source>
</evidence>
<dbReference type="InterPro" id="IPR020617">
    <property type="entry name" value="Thiolase_C"/>
</dbReference>
<dbReference type="PROSITE" id="PS00099">
    <property type="entry name" value="THIOLASE_3"/>
    <property type="match status" value="1"/>
</dbReference>
<dbReference type="InterPro" id="IPR050215">
    <property type="entry name" value="Thiolase-like_sf_Thiolase"/>
</dbReference>
<dbReference type="PANTHER" id="PTHR43853">
    <property type="entry name" value="3-KETOACYL-COA THIOLASE, PEROXISOMAL"/>
    <property type="match status" value="1"/>
</dbReference>
<sequence length="386" mass="41091">MELRDVVLVAYGRSPCCKARKGGYARTKMNAIDYTAQVVRGVLDRLPQVKPEMLDDFIFGTAATMNALAMNAGRNVVHRAQLPDSVPAFTINRYCSTGLQAIALAADAIRTGEMDIVMVCGAEDMTNSFGPLDMTHMNQWLLENRPDSLTPMGITAENVARRYHISRRDQDLMALQSHRKAFAAQQSGALARSIIPITLPDGSVQTEDEGIRPDTSLEALAALEPSFLEGGCVTAGNSSQMTDAAAAAVLMSADRAAQLGVKPIARYVGFAVGGCAPDEMGVGPTVAVPKVMEKTGLHISDMDVIELNEAFASQALYCIRTLGLPEEKVNPWGGAMALGHPQGATGIFLTIKALDYLQQNGGKYALITMCVGGGMGAAGILELLER</sequence>
<feature type="active site" description="Proton acceptor" evidence="14">
    <location>
        <position position="370"/>
    </location>
</feature>
<dbReference type="Proteomes" id="UP000661435">
    <property type="component" value="Unassembled WGS sequence"/>
</dbReference>
<evidence type="ECO:0000259" key="16">
    <source>
        <dbReference type="Pfam" id="PF00108"/>
    </source>
</evidence>
<evidence type="ECO:0000256" key="15">
    <source>
        <dbReference type="RuleBase" id="RU003557"/>
    </source>
</evidence>
<dbReference type="EMBL" id="JACOPP010000016">
    <property type="protein sequence ID" value="MBC5734325.1"/>
    <property type="molecule type" value="Genomic_DNA"/>
</dbReference>
<keyword evidence="8" id="KW-0443">Lipid metabolism</keyword>
<accession>A0A8J6JHG9</accession>
<comment type="pathway">
    <text evidence="3">Lipid metabolism.</text>
</comment>
<evidence type="ECO:0000256" key="1">
    <source>
        <dbReference type="ARBA" id="ARBA00004275"/>
    </source>
</evidence>
<keyword evidence="10 15" id="KW-0012">Acyltransferase</keyword>
<dbReference type="CDD" id="cd00751">
    <property type="entry name" value="thiolase"/>
    <property type="match status" value="1"/>
</dbReference>
<dbReference type="PROSITE" id="PS00098">
    <property type="entry name" value="THIOLASE_1"/>
    <property type="match status" value="1"/>
</dbReference>
<dbReference type="GO" id="GO:0005737">
    <property type="term" value="C:cytoplasm"/>
    <property type="evidence" value="ECO:0007669"/>
    <property type="project" value="UniProtKB-SubCell"/>
</dbReference>